<organism evidence="3 4">
    <name type="scientific">Nocardia seriolae</name>
    <dbReference type="NCBI Taxonomy" id="37332"/>
    <lineage>
        <taxon>Bacteria</taxon>
        <taxon>Bacillati</taxon>
        <taxon>Actinomycetota</taxon>
        <taxon>Actinomycetes</taxon>
        <taxon>Mycobacteriales</taxon>
        <taxon>Nocardiaceae</taxon>
        <taxon>Nocardia</taxon>
    </lineage>
</organism>
<accession>A0A0B8NB15</accession>
<dbReference type="RefSeq" id="WP_033089619.1">
    <property type="nucleotide sequence ID" value="NZ_AP017900.1"/>
</dbReference>
<feature type="chain" id="PRO_5014509423" description="Lipoprotein" evidence="1">
    <location>
        <begin position="30"/>
        <end position="171"/>
    </location>
</feature>
<reference evidence="2 5" key="3">
    <citation type="submission" date="2016-10" db="EMBL/GenBank/DDBJ databases">
        <title>Genome sequence of Nocardia seriolae strain EM150506, isolated from Anguila japonica.</title>
        <authorList>
            <person name="Han H.-J."/>
        </authorList>
    </citation>
    <scope>NUCLEOTIDE SEQUENCE [LARGE SCALE GENOMIC DNA]</scope>
    <source>
        <strain evidence="2 5">EM150506</strain>
    </source>
</reference>
<keyword evidence="1" id="KW-0732">Signal</keyword>
<dbReference type="EMBL" id="CP017839">
    <property type="protein sequence ID" value="APA95774.1"/>
    <property type="molecule type" value="Genomic_DNA"/>
</dbReference>
<dbReference type="InterPro" id="IPR005297">
    <property type="entry name" value="Lipoprotein_repeat"/>
</dbReference>
<evidence type="ECO:0000256" key="1">
    <source>
        <dbReference type="SAM" id="SignalP"/>
    </source>
</evidence>
<dbReference type="PANTHER" id="PTHR39335">
    <property type="entry name" value="BLL4220 PROTEIN"/>
    <property type="match status" value="1"/>
</dbReference>
<dbReference type="GeneID" id="93370509"/>
<evidence type="ECO:0000313" key="2">
    <source>
        <dbReference type="EMBL" id="APA95774.1"/>
    </source>
</evidence>
<evidence type="ECO:0000313" key="5">
    <source>
        <dbReference type="Proteomes" id="UP000180166"/>
    </source>
</evidence>
<evidence type="ECO:0008006" key="6">
    <source>
        <dbReference type="Google" id="ProtNLM"/>
    </source>
</evidence>
<evidence type="ECO:0000313" key="3">
    <source>
        <dbReference type="EMBL" id="GAP30974.1"/>
    </source>
</evidence>
<evidence type="ECO:0000313" key="4">
    <source>
        <dbReference type="Proteomes" id="UP000037179"/>
    </source>
</evidence>
<name>A0A0B8NB15_9NOCA</name>
<dbReference type="Pfam" id="PF03640">
    <property type="entry name" value="Lipoprotein_15"/>
    <property type="match status" value="2"/>
</dbReference>
<keyword evidence="4" id="KW-1185">Reference proteome</keyword>
<dbReference type="AlphaFoldDB" id="A0A0B8NB15"/>
<dbReference type="GO" id="GO:0043448">
    <property type="term" value="P:alkane catabolic process"/>
    <property type="evidence" value="ECO:0007669"/>
    <property type="project" value="TreeGrafter"/>
</dbReference>
<dbReference type="Proteomes" id="UP000180166">
    <property type="component" value="Chromosome"/>
</dbReference>
<dbReference type="KEGG" id="nsr:NS506_01705"/>
<sequence length="171" mass="16863">MTLRRWMAAAAAVAGAAVLAACGSNTTDAAGSAASATTMSAGTTTTAPTSTSAAPGSAVGTVEMRDLGGRRVLADGAGRALYLFTKDTPGVSTCTGECLVKWPAVPGGVSAGAGVDPAKLGTLTRADGAVQASYAGKPLYYFAGDKNPGDTAGQGVMDVWFLLDAQGEAIR</sequence>
<dbReference type="PANTHER" id="PTHR39335:SF1">
    <property type="entry name" value="BLL4220 PROTEIN"/>
    <property type="match status" value="1"/>
</dbReference>
<dbReference type="OrthoDB" id="597632at2"/>
<dbReference type="Proteomes" id="UP000037179">
    <property type="component" value="Unassembled WGS sequence"/>
</dbReference>
<gene>
    <name evidence="2" type="ORF">NS506_01705</name>
    <name evidence="3" type="ORF">NSK11_contig00100-0002</name>
</gene>
<reference evidence="4" key="1">
    <citation type="submission" date="2015-07" db="EMBL/GenBank/DDBJ databases">
        <title>Nocardia seriolae U-1 whole genome shotgun sequence.</title>
        <authorList>
            <person name="Imajoh M."/>
            <person name="Fukumoto Y."/>
            <person name="Sukeda M."/>
            <person name="Yamane J."/>
            <person name="Yamasaki K."/>
            <person name="Shimizu M."/>
            <person name="Ohnishi K."/>
            <person name="Oshima S."/>
        </authorList>
    </citation>
    <scope>NUCLEOTIDE SEQUENCE [LARGE SCALE GENOMIC DNA]</scope>
    <source>
        <strain evidence="4">U-1</strain>
    </source>
</reference>
<protein>
    <recommendedName>
        <fullName evidence="6">Lipoprotein</fullName>
    </recommendedName>
</protein>
<dbReference type="PROSITE" id="PS51257">
    <property type="entry name" value="PROKAR_LIPOPROTEIN"/>
    <property type="match status" value="1"/>
</dbReference>
<proteinExistence type="predicted"/>
<dbReference type="EMBL" id="BBYQ01000100">
    <property type="protein sequence ID" value="GAP30974.1"/>
    <property type="molecule type" value="Genomic_DNA"/>
</dbReference>
<feature type="signal peptide" evidence="1">
    <location>
        <begin position="1"/>
        <end position="29"/>
    </location>
</feature>
<reference evidence="3 4" key="2">
    <citation type="journal article" date="2016" name="Genome Announc.">
        <title>Draft Genome Sequence of Erythromycin- and Oxytetracycline-Sensitive Nocardia seriolae Strain U-1 (NBRC 110359).</title>
        <authorList>
            <person name="Imajoh M."/>
            <person name="Sukeda M."/>
            <person name="Shimizu M."/>
            <person name="Yamane J."/>
            <person name="Ohnishi K."/>
            <person name="Oshima S."/>
        </authorList>
    </citation>
    <scope>NUCLEOTIDE SEQUENCE [LARGE SCALE GENOMIC DNA]</scope>
    <source>
        <strain evidence="3 4">U-1</strain>
    </source>
</reference>